<keyword evidence="5 10" id="KW-0547">Nucleotide-binding</keyword>
<dbReference type="WBParaSite" id="jg3512">
    <property type="protein sequence ID" value="jg3512"/>
    <property type="gene ID" value="jg3512"/>
</dbReference>
<dbReference type="InterPro" id="IPR000719">
    <property type="entry name" value="Prot_kinase_dom"/>
</dbReference>
<dbReference type="Gene3D" id="1.10.510.10">
    <property type="entry name" value="Transferase(Phosphotransferase) domain 1"/>
    <property type="match status" value="1"/>
</dbReference>
<dbReference type="Proteomes" id="UP000887574">
    <property type="component" value="Unplaced"/>
</dbReference>
<dbReference type="Pfam" id="PF00069">
    <property type="entry name" value="Pkinase"/>
    <property type="match status" value="1"/>
</dbReference>
<evidence type="ECO:0000256" key="11">
    <source>
        <dbReference type="RuleBase" id="RU000304"/>
    </source>
</evidence>
<dbReference type="AlphaFoldDB" id="A0A915E8L3"/>
<evidence type="ECO:0000256" key="4">
    <source>
        <dbReference type="ARBA" id="ARBA00022679"/>
    </source>
</evidence>
<evidence type="ECO:0000256" key="1">
    <source>
        <dbReference type="ARBA" id="ARBA00006485"/>
    </source>
</evidence>
<keyword evidence="3 11" id="KW-0723">Serine/threonine-protein kinase</keyword>
<evidence type="ECO:0000256" key="6">
    <source>
        <dbReference type="ARBA" id="ARBA00022777"/>
    </source>
</evidence>
<keyword evidence="7 10" id="KW-0067">ATP-binding</keyword>
<evidence type="ECO:0000256" key="2">
    <source>
        <dbReference type="ARBA" id="ARBA00012425"/>
    </source>
</evidence>
<evidence type="ECO:0000256" key="3">
    <source>
        <dbReference type="ARBA" id="ARBA00022527"/>
    </source>
</evidence>
<dbReference type="InterPro" id="IPR017441">
    <property type="entry name" value="Protein_kinase_ATP_BS"/>
</dbReference>
<protein>
    <recommendedName>
        <fullName evidence="2">cyclin-dependent kinase</fullName>
        <ecNumber evidence="2">2.7.11.22</ecNumber>
    </recommendedName>
</protein>
<evidence type="ECO:0000256" key="5">
    <source>
        <dbReference type="ARBA" id="ARBA00022741"/>
    </source>
</evidence>
<comment type="similarity">
    <text evidence="1">Belongs to the protein kinase superfamily. CMGC Ser/Thr protein kinase family. CDC2/CDKX subfamily.</text>
</comment>
<dbReference type="PROSITE" id="PS00107">
    <property type="entry name" value="PROTEIN_KINASE_ATP"/>
    <property type="match status" value="1"/>
</dbReference>
<feature type="domain" description="Protein kinase" evidence="12">
    <location>
        <begin position="83"/>
        <end position="346"/>
    </location>
</feature>
<name>A0A915E8L3_9BILA</name>
<comment type="catalytic activity">
    <reaction evidence="8">
        <text>L-threonyl-[protein] + ATP = O-phospho-L-threonyl-[protein] + ADP + H(+)</text>
        <dbReference type="Rhea" id="RHEA:46608"/>
        <dbReference type="Rhea" id="RHEA-COMP:11060"/>
        <dbReference type="Rhea" id="RHEA-COMP:11605"/>
        <dbReference type="ChEBI" id="CHEBI:15378"/>
        <dbReference type="ChEBI" id="CHEBI:30013"/>
        <dbReference type="ChEBI" id="CHEBI:30616"/>
        <dbReference type="ChEBI" id="CHEBI:61977"/>
        <dbReference type="ChEBI" id="CHEBI:456216"/>
        <dbReference type="EC" id="2.7.11.22"/>
    </reaction>
</comment>
<dbReference type="PROSITE" id="PS50011">
    <property type="entry name" value="PROTEIN_KINASE_DOM"/>
    <property type="match status" value="1"/>
</dbReference>
<dbReference type="Gene3D" id="3.30.200.20">
    <property type="entry name" value="Phosphorylase Kinase, domain 1"/>
    <property type="match status" value="1"/>
</dbReference>
<keyword evidence="4" id="KW-0808">Transferase</keyword>
<dbReference type="GO" id="GO:0004693">
    <property type="term" value="F:cyclin-dependent protein serine/threonine kinase activity"/>
    <property type="evidence" value="ECO:0007669"/>
    <property type="project" value="UniProtKB-EC"/>
</dbReference>
<dbReference type="PANTHER" id="PTHR24056">
    <property type="entry name" value="CELL DIVISION PROTEIN KINASE"/>
    <property type="match status" value="1"/>
</dbReference>
<feature type="binding site" evidence="10">
    <location>
        <position position="112"/>
    </location>
    <ligand>
        <name>ATP</name>
        <dbReference type="ChEBI" id="CHEBI:30616"/>
    </ligand>
</feature>
<comment type="catalytic activity">
    <reaction evidence="9">
        <text>L-seryl-[protein] + ATP = O-phospho-L-seryl-[protein] + ADP + H(+)</text>
        <dbReference type="Rhea" id="RHEA:17989"/>
        <dbReference type="Rhea" id="RHEA-COMP:9863"/>
        <dbReference type="Rhea" id="RHEA-COMP:11604"/>
        <dbReference type="ChEBI" id="CHEBI:15378"/>
        <dbReference type="ChEBI" id="CHEBI:29999"/>
        <dbReference type="ChEBI" id="CHEBI:30616"/>
        <dbReference type="ChEBI" id="CHEBI:83421"/>
        <dbReference type="ChEBI" id="CHEBI:456216"/>
        <dbReference type="EC" id="2.7.11.22"/>
    </reaction>
</comment>
<dbReference type="InterPro" id="IPR011009">
    <property type="entry name" value="Kinase-like_dom_sf"/>
</dbReference>
<dbReference type="GO" id="GO:0005524">
    <property type="term" value="F:ATP binding"/>
    <property type="evidence" value="ECO:0007669"/>
    <property type="project" value="UniProtKB-UniRule"/>
</dbReference>
<organism evidence="13 14">
    <name type="scientific">Ditylenchus dipsaci</name>
    <dbReference type="NCBI Taxonomy" id="166011"/>
    <lineage>
        <taxon>Eukaryota</taxon>
        <taxon>Metazoa</taxon>
        <taxon>Ecdysozoa</taxon>
        <taxon>Nematoda</taxon>
        <taxon>Chromadorea</taxon>
        <taxon>Rhabditida</taxon>
        <taxon>Tylenchina</taxon>
        <taxon>Tylenchomorpha</taxon>
        <taxon>Sphaerularioidea</taxon>
        <taxon>Anguinidae</taxon>
        <taxon>Anguininae</taxon>
        <taxon>Ditylenchus</taxon>
    </lineage>
</organism>
<keyword evidence="6" id="KW-0418">Kinase</keyword>
<reference evidence="14" key="1">
    <citation type="submission" date="2022-11" db="UniProtKB">
        <authorList>
            <consortium name="WormBaseParasite"/>
        </authorList>
    </citation>
    <scope>IDENTIFICATION</scope>
</reference>
<evidence type="ECO:0000313" key="14">
    <source>
        <dbReference type="WBParaSite" id="jg3512"/>
    </source>
</evidence>
<dbReference type="InterPro" id="IPR008271">
    <property type="entry name" value="Ser/Thr_kinase_AS"/>
</dbReference>
<dbReference type="SMART" id="SM00220">
    <property type="entry name" value="S_TKc"/>
    <property type="match status" value="1"/>
</dbReference>
<evidence type="ECO:0000256" key="8">
    <source>
        <dbReference type="ARBA" id="ARBA00047811"/>
    </source>
</evidence>
<proteinExistence type="inferred from homology"/>
<dbReference type="PANTHER" id="PTHR24056:SF246">
    <property type="entry name" value="ECDYSONE-INDUCED PROTEIN 63E, ISOFORM N"/>
    <property type="match status" value="1"/>
</dbReference>
<evidence type="ECO:0000313" key="13">
    <source>
        <dbReference type="Proteomes" id="UP000887574"/>
    </source>
</evidence>
<dbReference type="SUPFAM" id="SSF56112">
    <property type="entry name" value="Protein kinase-like (PK-like)"/>
    <property type="match status" value="1"/>
</dbReference>
<evidence type="ECO:0000259" key="12">
    <source>
        <dbReference type="PROSITE" id="PS50011"/>
    </source>
</evidence>
<sequence length="384" mass="43664">MYGVDGDRMGCQYVPNVKMRQKLNNRRWSEQDIQKRLSLPADIKLPQTVIEKLNRTPTLDNPLTRKSRRASLSEIGFGKLETYKKIFDLGEGTYATVYLGKSLLTGKSVALKEIRLEHEEGAPCTAIREVSLLRNLKHANVVTLHDIIYTERVLTLVFEFVEHDLREYMEEIESMICMNNVKLFLVQLLRGLAYCHKRRILHRDLKPQNLLINRAGELKLADFGLARAQSVPTKTYSNEVVTLWYRPPDVLLGSTDYSTHIDMWGVGCILFEMLEHKPMFPGSTTDEQLNLIFQKLGTPSPMCIPICSLLNSDRINQERADLLLKMLKYDGRSRIQAADALRHPMLAANFPPDAVLSLPDTESVLSLPGVSYISEQPGVRKPAK</sequence>
<dbReference type="InterPro" id="IPR050108">
    <property type="entry name" value="CDK"/>
</dbReference>
<dbReference type="GO" id="GO:0005634">
    <property type="term" value="C:nucleus"/>
    <property type="evidence" value="ECO:0007669"/>
    <property type="project" value="TreeGrafter"/>
</dbReference>
<evidence type="ECO:0000256" key="9">
    <source>
        <dbReference type="ARBA" id="ARBA00048367"/>
    </source>
</evidence>
<dbReference type="PROSITE" id="PS00108">
    <property type="entry name" value="PROTEIN_KINASE_ST"/>
    <property type="match status" value="1"/>
</dbReference>
<dbReference type="FunFam" id="3.30.200.20:FF:000124">
    <property type="entry name" value="Cyclin-dependent kinase 4"/>
    <property type="match status" value="1"/>
</dbReference>
<accession>A0A915E8L3</accession>
<dbReference type="EC" id="2.7.11.22" evidence="2"/>
<evidence type="ECO:0000256" key="10">
    <source>
        <dbReference type="PROSITE-ProRule" id="PRU10141"/>
    </source>
</evidence>
<evidence type="ECO:0000256" key="7">
    <source>
        <dbReference type="ARBA" id="ARBA00022840"/>
    </source>
</evidence>
<dbReference type="FunFam" id="1.10.510.10:FF:000624">
    <property type="entry name" value="Mitogen-activated protein kinase"/>
    <property type="match status" value="1"/>
</dbReference>
<keyword evidence="13" id="KW-1185">Reference proteome</keyword>
<dbReference type="GO" id="GO:0005737">
    <property type="term" value="C:cytoplasm"/>
    <property type="evidence" value="ECO:0007669"/>
    <property type="project" value="TreeGrafter"/>
</dbReference>